<dbReference type="PROSITE" id="PS50086">
    <property type="entry name" value="TBC_RABGAP"/>
    <property type="match status" value="1"/>
</dbReference>
<accession>A0A672K1S4</accession>
<sequence>HPNTLSFKKEHIKLVNLTIVVSVFQRSPDDESVLIVSTYSKAFSQSFENLLDDTNYGLVQKFKKDPYTTTLGGFSKVTNYLFDAFRVPELECHQRPAEEVADLLGELIPGLEINQQEEPGFEVITRLDLGPRPEVQRRGPATMEEWAKYQDSEGRITNVPHLKDVIFKGGLCHAVRREAWKFLLCYFPWNSTHEERKLLQKRKTDEYFRMKLQWKSVSEEQERRNSRLRDYRSLIEKDVNRTDRNNKFYEGLDNPGLILLHDILMTYCMFDFDLGK</sequence>
<dbReference type="PANTHER" id="PTHR22957:SF300">
    <property type="entry name" value="TBC1 DOMAIN FAMILY MEMBER 15"/>
    <property type="match status" value="1"/>
</dbReference>
<keyword evidence="4" id="KW-1185">Reference proteome</keyword>
<dbReference type="Proteomes" id="UP000472262">
    <property type="component" value="Unassembled WGS sequence"/>
</dbReference>
<dbReference type="Gene3D" id="1.10.8.270">
    <property type="entry name" value="putative rabgap domain of human tbc1 domain family member 14 like domains"/>
    <property type="match status" value="1"/>
</dbReference>
<evidence type="ECO:0000259" key="2">
    <source>
        <dbReference type="PROSITE" id="PS50086"/>
    </source>
</evidence>
<feature type="domain" description="Rab-GAP TBC" evidence="2">
    <location>
        <begin position="170"/>
        <end position="276"/>
    </location>
</feature>
<organism evidence="3 4">
    <name type="scientific">Sinocyclocheilus grahami</name>
    <name type="common">Dianchi golden-line fish</name>
    <name type="synonym">Barbus grahami</name>
    <dbReference type="NCBI Taxonomy" id="75366"/>
    <lineage>
        <taxon>Eukaryota</taxon>
        <taxon>Metazoa</taxon>
        <taxon>Chordata</taxon>
        <taxon>Craniata</taxon>
        <taxon>Vertebrata</taxon>
        <taxon>Euteleostomi</taxon>
        <taxon>Actinopterygii</taxon>
        <taxon>Neopterygii</taxon>
        <taxon>Teleostei</taxon>
        <taxon>Ostariophysi</taxon>
        <taxon>Cypriniformes</taxon>
        <taxon>Cyprinidae</taxon>
        <taxon>Cyprininae</taxon>
        <taxon>Sinocyclocheilus</taxon>
    </lineage>
</organism>
<dbReference type="AlphaFoldDB" id="A0A672K1S4"/>
<keyword evidence="1" id="KW-0343">GTPase activation</keyword>
<evidence type="ECO:0000313" key="4">
    <source>
        <dbReference type="Proteomes" id="UP000472262"/>
    </source>
</evidence>
<gene>
    <name evidence="3" type="primary">LOC107579928</name>
</gene>
<reference evidence="3" key="1">
    <citation type="submission" date="2025-08" db="UniProtKB">
        <authorList>
            <consortium name="Ensembl"/>
        </authorList>
    </citation>
    <scope>IDENTIFICATION</scope>
</reference>
<reference evidence="3" key="2">
    <citation type="submission" date="2025-09" db="UniProtKB">
        <authorList>
            <consortium name="Ensembl"/>
        </authorList>
    </citation>
    <scope>IDENTIFICATION</scope>
</reference>
<dbReference type="PANTHER" id="PTHR22957">
    <property type="entry name" value="TBC1 DOMAIN FAMILY MEMBER GTPASE-ACTIVATING PROTEIN"/>
    <property type="match status" value="1"/>
</dbReference>
<dbReference type="InterPro" id="IPR000195">
    <property type="entry name" value="Rab-GAP-TBC_dom"/>
</dbReference>
<proteinExistence type="predicted"/>
<dbReference type="Ensembl" id="ENSSGRT00000005024.1">
    <property type="protein sequence ID" value="ENSSGRP00000004638.1"/>
    <property type="gene ID" value="ENSSGRG00000002905.1"/>
</dbReference>
<dbReference type="InterPro" id="IPR035969">
    <property type="entry name" value="Rab-GAP_TBC_sf"/>
</dbReference>
<name>A0A672K1S4_SINGR</name>
<dbReference type="GO" id="GO:0005096">
    <property type="term" value="F:GTPase activator activity"/>
    <property type="evidence" value="ECO:0007669"/>
    <property type="project" value="UniProtKB-KW"/>
</dbReference>
<protein>
    <submittedName>
        <fullName evidence="3">TBC1 domain family member 15-like</fullName>
    </submittedName>
</protein>
<evidence type="ECO:0000313" key="3">
    <source>
        <dbReference type="Ensembl" id="ENSSGRP00000004638.1"/>
    </source>
</evidence>
<dbReference type="Pfam" id="PF00566">
    <property type="entry name" value="RabGAP-TBC"/>
    <property type="match status" value="1"/>
</dbReference>
<evidence type="ECO:0000256" key="1">
    <source>
        <dbReference type="ARBA" id="ARBA00022468"/>
    </source>
</evidence>
<dbReference type="InParanoid" id="A0A672K1S4"/>
<dbReference type="SUPFAM" id="SSF47923">
    <property type="entry name" value="Ypt/Rab-GAP domain of gyp1p"/>
    <property type="match status" value="1"/>
</dbReference>